<dbReference type="PANTHER" id="PTHR46464">
    <property type="entry name" value="ANK_REP_REGION DOMAIN-CONTAINING PROTEIN"/>
    <property type="match status" value="1"/>
</dbReference>
<reference evidence="2" key="1">
    <citation type="submission" date="2020-06" db="EMBL/GenBank/DDBJ databases">
        <title>Draft genome of Bugula neritina, a colonial animal packing powerful symbionts and potential medicines.</title>
        <authorList>
            <person name="Rayko M."/>
        </authorList>
    </citation>
    <scope>NUCLEOTIDE SEQUENCE [LARGE SCALE GENOMIC DNA]</scope>
    <source>
        <strain evidence="2">Kwan_BN1</strain>
    </source>
</reference>
<evidence type="ECO:0000256" key="1">
    <source>
        <dbReference type="SAM" id="SignalP"/>
    </source>
</evidence>
<accession>A0A7J7KA34</accession>
<dbReference type="SUPFAM" id="SSF48403">
    <property type="entry name" value="Ankyrin repeat"/>
    <property type="match status" value="1"/>
</dbReference>
<organism evidence="2 3">
    <name type="scientific">Bugula neritina</name>
    <name type="common">Brown bryozoan</name>
    <name type="synonym">Sertularia neritina</name>
    <dbReference type="NCBI Taxonomy" id="10212"/>
    <lineage>
        <taxon>Eukaryota</taxon>
        <taxon>Metazoa</taxon>
        <taxon>Spiralia</taxon>
        <taxon>Lophotrochozoa</taxon>
        <taxon>Bryozoa</taxon>
        <taxon>Gymnolaemata</taxon>
        <taxon>Cheilostomatida</taxon>
        <taxon>Flustrina</taxon>
        <taxon>Buguloidea</taxon>
        <taxon>Bugulidae</taxon>
        <taxon>Bugula</taxon>
    </lineage>
</organism>
<comment type="caution">
    <text evidence="2">The sequence shown here is derived from an EMBL/GenBank/DDBJ whole genome shotgun (WGS) entry which is preliminary data.</text>
</comment>
<dbReference type="PANTHER" id="PTHR46464:SF2">
    <property type="entry name" value="ANKYRIN AND ARMADILLO REPEAT-CONTAINING PROTEIN"/>
    <property type="match status" value="1"/>
</dbReference>
<proteinExistence type="predicted"/>
<gene>
    <name evidence="2" type="ORF">EB796_006980</name>
</gene>
<dbReference type="EMBL" id="VXIV02001015">
    <property type="protein sequence ID" value="KAF6034711.1"/>
    <property type="molecule type" value="Genomic_DNA"/>
</dbReference>
<evidence type="ECO:0000313" key="2">
    <source>
        <dbReference type="EMBL" id="KAF6034711.1"/>
    </source>
</evidence>
<feature type="signal peptide" evidence="1">
    <location>
        <begin position="1"/>
        <end position="17"/>
    </location>
</feature>
<sequence>MCVKLLVWLILNIWVQTTLINARLTKSVQTTGARERRKMNQVDESGLAHIHQAAKKGYFSSVEKFLKASNDQLEFETQDDLHDTPLLVAVRTGMQNIDTINIIIEFGVRNCNLVQISVAILKLPIARTTELLRSAVWRATRTSSSTLTTLTGRSGLFGADSSSSALLSWTMRQKVRGVQSAPSHIKSTMKLVPNGRICWIIMEWYICEGYKKQYWRGSKSGDIEVFNKYPRSD</sequence>
<keyword evidence="1" id="KW-0732">Signal</keyword>
<dbReference type="Gene3D" id="1.25.40.20">
    <property type="entry name" value="Ankyrin repeat-containing domain"/>
    <property type="match status" value="1"/>
</dbReference>
<feature type="chain" id="PRO_5029670842" description="ANKFY1" evidence="1">
    <location>
        <begin position="18"/>
        <end position="233"/>
    </location>
</feature>
<name>A0A7J7KA34_BUGNE</name>
<dbReference type="InterPro" id="IPR036770">
    <property type="entry name" value="Ankyrin_rpt-contain_sf"/>
</dbReference>
<dbReference type="InterPro" id="IPR043379">
    <property type="entry name" value="ANKAR"/>
</dbReference>
<dbReference type="AlphaFoldDB" id="A0A7J7KA34"/>
<dbReference type="Proteomes" id="UP000593567">
    <property type="component" value="Unassembled WGS sequence"/>
</dbReference>
<keyword evidence="3" id="KW-1185">Reference proteome</keyword>
<evidence type="ECO:0008006" key="4">
    <source>
        <dbReference type="Google" id="ProtNLM"/>
    </source>
</evidence>
<protein>
    <recommendedName>
        <fullName evidence="4">ANKFY1</fullName>
    </recommendedName>
</protein>
<evidence type="ECO:0000313" key="3">
    <source>
        <dbReference type="Proteomes" id="UP000593567"/>
    </source>
</evidence>